<keyword evidence="12" id="KW-0496">Mitochondrion</keyword>
<evidence type="ECO:0000256" key="9">
    <source>
        <dbReference type="ARBA" id="ARBA00022833"/>
    </source>
</evidence>
<dbReference type="EMBL" id="VLTO01000003">
    <property type="protein sequence ID" value="KAA0177587.1"/>
    <property type="molecule type" value="Genomic_DNA"/>
</dbReference>
<evidence type="ECO:0000313" key="21">
    <source>
        <dbReference type="Proteomes" id="UP000322899"/>
    </source>
</evidence>
<dbReference type="Proteomes" id="UP000323011">
    <property type="component" value="Unassembled WGS sequence"/>
</dbReference>
<protein>
    <recommendedName>
        <fullName evidence="5">mitochondrial processing peptidase</fullName>
        <ecNumber evidence="5">3.4.24.64</ecNumber>
    </recommendedName>
    <alternativeName>
        <fullName evidence="13">Beta-MPP</fullName>
    </alternativeName>
</protein>
<dbReference type="AlphaFoldDB" id="A0A5A8CT19"/>
<dbReference type="EMBL" id="VLTL01000258">
    <property type="protein sequence ID" value="KAA0148653.1"/>
    <property type="molecule type" value="Genomic_DNA"/>
</dbReference>
<evidence type="ECO:0000313" key="18">
    <source>
        <dbReference type="EMBL" id="KAA0156216.1"/>
    </source>
</evidence>
<keyword evidence="22" id="KW-1185">Reference proteome</keyword>
<name>A0A5A8CT19_CAFRO</name>
<accession>A0A5A8CT19</accession>
<evidence type="ECO:0000256" key="13">
    <source>
        <dbReference type="ARBA" id="ARBA00031018"/>
    </source>
</evidence>
<evidence type="ECO:0000313" key="23">
    <source>
        <dbReference type="Proteomes" id="UP000324907"/>
    </source>
</evidence>
<dbReference type="EMBL" id="VLTM01000039">
    <property type="protein sequence ID" value="KAA0160949.1"/>
    <property type="molecule type" value="Genomic_DNA"/>
</dbReference>
<evidence type="ECO:0000259" key="16">
    <source>
        <dbReference type="Pfam" id="PF05193"/>
    </source>
</evidence>
<dbReference type="InterPro" id="IPR011765">
    <property type="entry name" value="Pept_M16_N"/>
</dbReference>
<evidence type="ECO:0000256" key="3">
    <source>
        <dbReference type="ARBA" id="ARBA00004173"/>
    </source>
</evidence>
<dbReference type="InterPro" id="IPR050361">
    <property type="entry name" value="MPP/UQCRC_Complex"/>
</dbReference>
<evidence type="ECO:0000256" key="4">
    <source>
        <dbReference type="ARBA" id="ARBA00007261"/>
    </source>
</evidence>
<evidence type="ECO:0000256" key="2">
    <source>
        <dbReference type="ARBA" id="ARBA00001947"/>
    </source>
</evidence>
<dbReference type="FunFam" id="3.30.830.10:FF:000001">
    <property type="entry name" value="Mitochondrial-processing peptidase subunit beta, mitochondrial"/>
    <property type="match status" value="1"/>
</dbReference>
<organism evidence="18 22">
    <name type="scientific">Cafeteria roenbergensis</name>
    <name type="common">Marine flagellate</name>
    <dbReference type="NCBI Taxonomy" id="33653"/>
    <lineage>
        <taxon>Eukaryota</taxon>
        <taxon>Sar</taxon>
        <taxon>Stramenopiles</taxon>
        <taxon>Bigyra</taxon>
        <taxon>Opalozoa</taxon>
        <taxon>Bicosoecida</taxon>
        <taxon>Cafeteriaceae</taxon>
        <taxon>Cafeteria</taxon>
    </lineage>
</organism>
<evidence type="ECO:0000313" key="20">
    <source>
        <dbReference type="EMBL" id="KAA0177587.1"/>
    </source>
</evidence>
<comment type="catalytic activity">
    <reaction evidence="1">
        <text>Release of N-terminal transit peptides from precursor proteins imported into the mitochondrion, typically with Arg in position P2.</text>
        <dbReference type="EC" id="3.4.24.64"/>
    </reaction>
</comment>
<evidence type="ECO:0000313" key="19">
    <source>
        <dbReference type="EMBL" id="KAA0160949.1"/>
    </source>
</evidence>
<dbReference type="Proteomes" id="UP000325113">
    <property type="component" value="Unassembled WGS sequence"/>
</dbReference>
<keyword evidence="6" id="KW-0645">Protease</keyword>
<evidence type="ECO:0000313" key="22">
    <source>
        <dbReference type="Proteomes" id="UP000323011"/>
    </source>
</evidence>
<dbReference type="Gene3D" id="3.30.830.10">
    <property type="entry name" value="Metalloenzyme, LuxS/M16 peptidase-like"/>
    <property type="match status" value="2"/>
</dbReference>
<dbReference type="Proteomes" id="UP000322899">
    <property type="component" value="Unassembled WGS sequence"/>
</dbReference>
<evidence type="ECO:0000313" key="24">
    <source>
        <dbReference type="Proteomes" id="UP000325113"/>
    </source>
</evidence>
<dbReference type="InterPro" id="IPR011249">
    <property type="entry name" value="Metalloenz_LuxS/M16"/>
</dbReference>
<evidence type="ECO:0000256" key="7">
    <source>
        <dbReference type="ARBA" id="ARBA00022723"/>
    </source>
</evidence>
<evidence type="ECO:0000256" key="10">
    <source>
        <dbReference type="ARBA" id="ARBA00022946"/>
    </source>
</evidence>
<keyword evidence="8" id="KW-0378">Hydrolase</keyword>
<dbReference type="PANTHER" id="PTHR11851">
    <property type="entry name" value="METALLOPROTEASE"/>
    <property type="match status" value="1"/>
</dbReference>
<dbReference type="GO" id="GO:0006508">
    <property type="term" value="P:proteolysis"/>
    <property type="evidence" value="ECO:0007669"/>
    <property type="project" value="UniProtKB-KW"/>
</dbReference>
<dbReference type="Proteomes" id="UP000324907">
    <property type="component" value="Unassembled WGS sequence"/>
</dbReference>
<evidence type="ECO:0000256" key="11">
    <source>
        <dbReference type="ARBA" id="ARBA00023049"/>
    </source>
</evidence>
<dbReference type="InterPro" id="IPR001431">
    <property type="entry name" value="Pept_M16_Zn_BS"/>
</dbReference>
<dbReference type="GO" id="GO:0046872">
    <property type="term" value="F:metal ion binding"/>
    <property type="evidence" value="ECO:0007669"/>
    <property type="project" value="UniProtKB-KW"/>
</dbReference>
<keyword evidence="11" id="KW-0482">Metalloprotease</keyword>
<evidence type="ECO:0000256" key="8">
    <source>
        <dbReference type="ARBA" id="ARBA00022801"/>
    </source>
</evidence>
<comment type="cofactor">
    <cofactor evidence="2">
        <name>Zn(2+)</name>
        <dbReference type="ChEBI" id="CHEBI:29105"/>
    </cofactor>
</comment>
<dbReference type="GO" id="GO:0004222">
    <property type="term" value="F:metalloendopeptidase activity"/>
    <property type="evidence" value="ECO:0007669"/>
    <property type="project" value="UniProtKB-EC"/>
</dbReference>
<evidence type="ECO:0000259" key="15">
    <source>
        <dbReference type="Pfam" id="PF00675"/>
    </source>
</evidence>
<proteinExistence type="inferred from homology"/>
<dbReference type="OMA" id="IDVVCDM"/>
<dbReference type="Pfam" id="PF05193">
    <property type="entry name" value="Peptidase_M16_C"/>
    <property type="match status" value="1"/>
</dbReference>
<dbReference type="Pfam" id="PF00675">
    <property type="entry name" value="Peptidase_M16"/>
    <property type="match status" value="1"/>
</dbReference>
<sequence length="475" mass="51525">MAAALARAARAVTRRPGARLMSTAEEAAFPPYVLNAPATEVSTLGNGLRVASEGSHADTATIGVYINSGSRSETAENNGAAHFLEHMIFKGTNKRSQTQLEVEIENMGGHLNAYTSREQTVYYAKVFKQDVPAAMEILSDILQGSKLDEAAINRERAVILREMEEVSKVHEEVIFDKLHETAFQGSSLGRTILGPAANISSLSRAQLEDYIKTHYTGPRVVVAGAGAVKHDELVSLADKHFGSLAGPDNCPPGALLAPPQAPAPFVGSDIRMRDDSIPVAHVAIAMETGGWTDAHAFPVMVMQQLLGSWDRTSGGGSTSPSRMCRELSEHCGAHSATTFNTTYTDTGLFGVYFTAPPTGTFASAQTVMYEMARLTEEVSAEELERAKQQLKAAMLMHMDGTTAVCEDIGRQMLAYGRRMTPAEIFARVDDVDLSALSKAAHAVIHDKDVAVSAYGNIHELPDYTWLRRRTYLFRY</sequence>
<keyword evidence="9" id="KW-0862">Zinc</keyword>
<feature type="domain" description="Peptidase M16 C-terminal" evidence="16">
    <location>
        <begin position="201"/>
        <end position="390"/>
    </location>
</feature>
<comment type="subcellular location">
    <subcellularLocation>
        <location evidence="3">Mitochondrion</location>
    </subcellularLocation>
</comment>
<dbReference type="EMBL" id="VLTN01000004">
    <property type="protein sequence ID" value="KAA0156216.1"/>
    <property type="molecule type" value="Genomic_DNA"/>
</dbReference>
<evidence type="ECO:0000256" key="1">
    <source>
        <dbReference type="ARBA" id="ARBA00001098"/>
    </source>
</evidence>
<evidence type="ECO:0000256" key="6">
    <source>
        <dbReference type="ARBA" id="ARBA00022670"/>
    </source>
</evidence>
<dbReference type="SUPFAM" id="SSF63411">
    <property type="entry name" value="LuxS/MPP-like metallohydrolase"/>
    <property type="match status" value="2"/>
</dbReference>
<gene>
    <name evidence="20" type="ORF">FNF27_00757</name>
    <name evidence="17" type="ORF">FNF28_07423</name>
    <name evidence="18" type="ORF">FNF29_01006</name>
    <name evidence="19" type="ORF">FNF31_04021</name>
</gene>
<evidence type="ECO:0000256" key="12">
    <source>
        <dbReference type="ARBA" id="ARBA00023128"/>
    </source>
</evidence>
<feature type="domain" description="Peptidase M16 N-terminal" evidence="15">
    <location>
        <begin position="49"/>
        <end position="195"/>
    </location>
</feature>
<dbReference type="InterPro" id="IPR007863">
    <property type="entry name" value="Peptidase_M16_C"/>
</dbReference>
<comment type="similarity">
    <text evidence="4 14">Belongs to the peptidase M16 family.</text>
</comment>
<comment type="caution">
    <text evidence="18">The sequence shown here is derived from an EMBL/GenBank/DDBJ whole genome shotgun (WGS) entry which is preliminary data.</text>
</comment>
<keyword evidence="7" id="KW-0479">Metal-binding</keyword>
<dbReference type="FunFam" id="3.30.830.10:FF:000002">
    <property type="entry name" value="Mitochondrial-processing peptidase subunit beta"/>
    <property type="match status" value="1"/>
</dbReference>
<dbReference type="GO" id="GO:0005759">
    <property type="term" value="C:mitochondrial matrix"/>
    <property type="evidence" value="ECO:0007669"/>
    <property type="project" value="UniProtKB-ARBA"/>
</dbReference>
<evidence type="ECO:0000256" key="14">
    <source>
        <dbReference type="RuleBase" id="RU004447"/>
    </source>
</evidence>
<reference evidence="21 22" key="1">
    <citation type="submission" date="2019-07" db="EMBL/GenBank/DDBJ databases">
        <title>Genomes of Cafeteria roenbergensis.</title>
        <authorList>
            <person name="Fischer M.G."/>
            <person name="Hackl T."/>
            <person name="Roman M."/>
        </authorList>
    </citation>
    <scope>NUCLEOTIDE SEQUENCE [LARGE SCALE GENOMIC DNA]</scope>
    <source>
        <strain evidence="18 22">BVI</strain>
        <strain evidence="19 24">Cflag</strain>
        <strain evidence="20 21">E4-10P</strain>
        <strain evidence="17 23">RCC970-E3</strain>
    </source>
</reference>
<evidence type="ECO:0000256" key="5">
    <source>
        <dbReference type="ARBA" id="ARBA00012299"/>
    </source>
</evidence>
<dbReference type="OrthoDB" id="10251424at2759"/>
<dbReference type="PANTHER" id="PTHR11851:SF149">
    <property type="entry name" value="GH01077P"/>
    <property type="match status" value="1"/>
</dbReference>
<evidence type="ECO:0000313" key="17">
    <source>
        <dbReference type="EMBL" id="KAA0148653.1"/>
    </source>
</evidence>
<dbReference type="EC" id="3.4.24.64" evidence="5"/>
<dbReference type="PROSITE" id="PS00143">
    <property type="entry name" value="INSULINASE"/>
    <property type="match status" value="1"/>
</dbReference>
<keyword evidence="10" id="KW-0809">Transit peptide</keyword>